<dbReference type="InterPro" id="IPR011395">
    <property type="entry name" value="Glyco_hydro_67_aGlcAse"/>
</dbReference>
<dbReference type="Proteomes" id="UP000650081">
    <property type="component" value="Unassembled WGS sequence"/>
</dbReference>
<dbReference type="PIRSF" id="PIRSF029900">
    <property type="entry name" value="Alpha-glucuronds"/>
    <property type="match status" value="1"/>
</dbReference>
<feature type="active site" description="Proton acceptor" evidence="8">
    <location>
        <position position="376"/>
    </location>
</feature>
<sequence>MRAFFFLLTFLCSLALCGADGYQLWLRHRLIEDPTARQQYQRALSFVDAAVQGPTGNSAVRELRSGLTNLLGTAPATSPAKKRSQGIYLGLRQSSSRIRQYLQSNAVEDLGPEGYHLASYQGDVLLIADQEQGLLYGVFDLLRAIQTGEDLTNLQRTERPAYQYRILNHWDNLDGTVERGYAGFSIWNWHQLPEFIDQRYVDYARACASVGINGTVVTNVNANSLVFRADYLEKAAALADVFRPYGIKLYLTARFSSPVELGGLPTADPLDPQVIAWWKSKAAEIYARIPDFGGFVVKANSEGQPGPREYGRSHAEGANVLADALAPHGGIVVWRAFVYTDKAGGDRFREAYDEFTPLDGAFRKNVLLQIKNGPIDFQPREPVSPLFAAMPQTPLLLEFQITKEYLGQGTHLVGMASLYTEVLGTDLAPNQAGGEIREYITGMAGVSNIGTARNWTGNLFGQADWYAFGRLSWGPELPANTIFREWAKLTFGPDPTVVTTVTELLEKSYPACVNYMTPLGLHHIMATGHHYGPGPWIDDLERDDWNPYYYHGATRDSVGFDRKASGSKALAQYPAEFARQFLDPTTCPPEFLLWFHRLPWTFALPNGNSLWQELGLSYQRGVDQVAEMQTLWASLENRVDRERHLHVSQHLAIQAKEARWWRDACLAYFSAVSGLPIPAGVTPPKHSLEYYRSLVYPYAPGIRPQW</sequence>
<feature type="active site" description="Proton donor" evidence="8">
    <location>
        <position position="302"/>
    </location>
</feature>
<dbReference type="GO" id="GO:0033939">
    <property type="term" value="F:xylan alpha-1,2-glucuronosidase activity"/>
    <property type="evidence" value="ECO:0007669"/>
    <property type="project" value="UniProtKB-EC"/>
</dbReference>
<evidence type="ECO:0000313" key="13">
    <source>
        <dbReference type="EMBL" id="MBC6995010.1"/>
    </source>
</evidence>
<dbReference type="SUPFAM" id="SSF51445">
    <property type="entry name" value="(Trans)glycosidases"/>
    <property type="match status" value="1"/>
</dbReference>
<evidence type="ECO:0000256" key="1">
    <source>
        <dbReference type="ARBA" id="ARBA00008833"/>
    </source>
</evidence>
<comment type="catalytic activity">
    <reaction evidence="9">
        <text>Hydrolysis of (1-&gt;2)-alpha-D-(4-O-methyl)glucuronosyl links in the main chain of hardwood xylans.</text>
        <dbReference type="EC" id="3.2.1.131"/>
    </reaction>
</comment>
<dbReference type="Pfam" id="PF07488">
    <property type="entry name" value="Glyco_hydro_67M"/>
    <property type="match status" value="1"/>
</dbReference>
<feature type="active site" description="Proton acceptor" evidence="8">
    <location>
        <position position="404"/>
    </location>
</feature>
<evidence type="ECO:0000259" key="11">
    <source>
        <dbReference type="Pfam" id="PF07477"/>
    </source>
</evidence>
<evidence type="ECO:0000256" key="6">
    <source>
        <dbReference type="ARBA" id="ARBA00023326"/>
    </source>
</evidence>
<feature type="domain" description="Glycosyl hydrolase family 67 C-terminal" evidence="11">
    <location>
        <begin position="456"/>
        <end position="681"/>
    </location>
</feature>
<reference evidence="13" key="1">
    <citation type="submission" date="2020-08" db="EMBL/GenBank/DDBJ databases">
        <title>Lewinella bacteria from marine environments.</title>
        <authorList>
            <person name="Zhong Y."/>
        </authorList>
    </citation>
    <scope>NUCLEOTIDE SEQUENCE</scope>
    <source>
        <strain evidence="13">KCTC 42187</strain>
    </source>
</reference>
<keyword evidence="14" id="KW-1185">Reference proteome</keyword>
<dbReference type="EMBL" id="JACSIT010000115">
    <property type="protein sequence ID" value="MBC6995010.1"/>
    <property type="molecule type" value="Genomic_DNA"/>
</dbReference>
<dbReference type="InterPro" id="IPR011099">
    <property type="entry name" value="Glyco_hydro_67_C"/>
</dbReference>
<comment type="similarity">
    <text evidence="1 7 9">Belongs to the glycosyl hydrolase 67 family.</text>
</comment>
<comment type="caution">
    <text evidence="13">The sequence shown here is derived from an EMBL/GenBank/DDBJ whole genome shotgun (WGS) entry which is preliminary data.</text>
</comment>
<protein>
    <recommendedName>
        <fullName evidence="9">Xylan alpha-1,2-glucuronidase</fullName>
        <ecNumber evidence="9">3.2.1.131</ecNumber>
    </recommendedName>
</protein>
<dbReference type="InterPro" id="IPR005154">
    <property type="entry name" value="Glyco_hydro_67_aGlcAse_N"/>
</dbReference>
<name>A0A923PJ32_9BACT</name>
<evidence type="ECO:0000256" key="3">
    <source>
        <dbReference type="ARBA" id="ARBA00022801"/>
    </source>
</evidence>
<keyword evidence="2 7" id="KW-0858">Xylan degradation</keyword>
<keyword evidence="5 7" id="KW-0326">Glycosidase</keyword>
<evidence type="ECO:0000256" key="5">
    <source>
        <dbReference type="ARBA" id="ARBA00023295"/>
    </source>
</evidence>
<evidence type="ECO:0000256" key="2">
    <source>
        <dbReference type="ARBA" id="ARBA00022651"/>
    </source>
</evidence>
<dbReference type="RefSeq" id="WP_187467064.1">
    <property type="nucleotide sequence ID" value="NZ_JACSIT010000115.1"/>
</dbReference>
<dbReference type="InterPro" id="IPR029018">
    <property type="entry name" value="Hex-like_dom2"/>
</dbReference>
<dbReference type="Pfam" id="PF07477">
    <property type="entry name" value="Glyco_hydro_67C"/>
    <property type="match status" value="1"/>
</dbReference>
<dbReference type="Pfam" id="PF03648">
    <property type="entry name" value="Glyco_hydro_67N"/>
    <property type="match status" value="1"/>
</dbReference>
<comment type="subunit">
    <text evidence="9">Homodimer.</text>
</comment>
<dbReference type="Gene3D" id="3.90.1330.10">
    <property type="entry name" value="Alpha-glucuronidase, C-terminal domain"/>
    <property type="match status" value="1"/>
</dbReference>
<proteinExistence type="inferred from homology"/>
<keyword evidence="3 7" id="KW-0378">Hydrolase</keyword>
<organism evidence="13 14">
    <name type="scientific">Neolewinella lacunae</name>
    <dbReference type="NCBI Taxonomy" id="1517758"/>
    <lineage>
        <taxon>Bacteria</taxon>
        <taxon>Pseudomonadati</taxon>
        <taxon>Bacteroidota</taxon>
        <taxon>Saprospiria</taxon>
        <taxon>Saprospirales</taxon>
        <taxon>Lewinellaceae</taxon>
        <taxon>Neolewinella</taxon>
    </lineage>
</organism>
<dbReference type="GO" id="GO:0045493">
    <property type="term" value="P:xylan catabolic process"/>
    <property type="evidence" value="ECO:0007669"/>
    <property type="project" value="UniProtKB-KW"/>
</dbReference>
<dbReference type="InterPro" id="IPR037054">
    <property type="entry name" value="A-glucoronidase_C_sf"/>
</dbReference>
<evidence type="ECO:0000256" key="9">
    <source>
        <dbReference type="RuleBase" id="RU361198"/>
    </source>
</evidence>
<feature type="domain" description="Alpha glucuronidase N-terminal" evidence="10">
    <location>
        <begin position="24"/>
        <end position="141"/>
    </location>
</feature>
<dbReference type="GO" id="GO:0005576">
    <property type="term" value="C:extracellular region"/>
    <property type="evidence" value="ECO:0007669"/>
    <property type="project" value="InterPro"/>
</dbReference>
<evidence type="ECO:0000313" key="14">
    <source>
        <dbReference type="Proteomes" id="UP000650081"/>
    </source>
</evidence>
<dbReference type="PANTHER" id="PTHR39207:SF1">
    <property type="entry name" value="ALPHA-GLUCURONIDASE A"/>
    <property type="match status" value="1"/>
</dbReference>
<evidence type="ECO:0000256" key="7">
    <source>
        <dbReference type="PIRNR" id="PIRNR029900"/>
    </source>
</evidence>
<dbReference type="Gene3D" id="3.30.379.10">
    <property type="entry name" value="Chitobiase/beta-hexosaminidase domain 2-like"/>
    <property type="match status" value="1"/>
</dbReference>
<dbReference type="EC" id="3.2.1.131" evidence="9"/>
<feature type="domain" description="Glycosyl hydrolase family 67 catalytic" evidence="12">
    <location>
        <begin position="145"/>
        <end position="455"/>
    </location>
</feature>
<dbReference type="InterPro" id="IPR017853">
    <property type="entry name" value="GH"/>
</dbReference>
<dbReference type="PANTHER" id="PTHR39207">
    <property type="entry name" value="ALPHA-GLUCURONIDASE A"/>
    <property type="match status" value="1"/>
</dbReference>
<evidence type="ECO:0000256" key="4">
    <source>
        <dbReference type="ARBA" id="ARBA00023277"/>
    </source>
</evidence>
<dbReference type="GO" id="GO:0046559">
    <property type="term" value="F:alpha-glucuronidase activity"/>
    <property type="evidence" value="ECO:0007669"/>
    <property type="project" value="InterPro"/>
</dbReference>
<dbReference type="AlphaFoldDB" id="A0A923PJ32"/>
<evidence type="ECO:0000256" key="8">
    <source>
        <dbReference type="PIRSR" id="PIRSR029900-1"/>
    </source>
</evidence>
<gene>
    <name evidence="13" type="ORF">H9S92_12595</name>
</gene>
<evidence type="ECO:0000259" key="12">
    <source>
        <dbReference type="Pfam" id="PF07488"/>
    </source>
</evidence>
<keyword evidence="4 9" id="KW-0119">Carbohydrate metabolism</keyword>
<dbReference type="Gene3D" id="3.20.20.80">
    <property type="entry name" value="Glycosidases"/>
    <property type="match status" value="1"/>
</dbReference>
<dbReference type="InterPro" id="IPR011100">
    <property type="entry name" value="Glyco_hydro_67_cat"/>
</dbReference>
<accession>A0A923PJ32</accession>
<evidence type="ECO:0000259" key="10">
    <source>
        <dbReference type="Pfam" id="PF03648"/>
    </source>
</evidence>
<keyword evidence="6 9" id="KW-0624">Polysaccharide degradation</keyword>
<dbReference type="SUPFAM" id="SSF55545">
    <property type="entry name" value="beta-N-acetylhexosaminidase-like domain"/>
    <property type="match status" value="1"/>
</dbReference>